<feature type="compositionally biased region" description="Low complexity" evidence="1">
    <location>
        <begin position="18"/>
        <end position="28"/>
    </location>
</feature>
<keyword evidence="2" id="KW-0472">Membrane</keyword>
<feature type="transmembrane region" description="Helical" evidence="2">
    <location>
        <begin position="252"/>
        <end position="272"/>
    </location>
</feature>
<organism evidence="3 4">
    <name type="scientific">Providencia stuartii ATCC 25827</name>
    <dbReference type="NCBI Taxonomy" id="471874"/>
    <lineage>
        <taxon>Bacteria</taxon>
        <taxon>Pseudomonadati</taxon>
        <taxon>Pseudomonadota</taxon>
        <taxon>Gammaproteobacteria</taxon>
        <taxon>Enterobacterales</taxon>
        <taxon>Morganellaceae</taxon>
        <taxon>Providencia</taxon>
    </lineage>
</organism>
<sequence length="321" mass="37249">MKKNKSKNKKSNRRRNNHSYNSNTFSMDSMSNDNSISNNNNPYVIFETIIYPLPNELKRPIEPVIGHGNQAVIYFLWLFFALLYAFTSLILWEVILGKLLFITIEAILLVSFYALLKRLSKTVGYFSVDNDGFRIINTLYPNGNIEILWENICSEYIVHIKTGGRNRPDYLVFQYKNASNERKEYKLPIENWLNYSLFSPIEKRKWMLKAVLKGLARTPDIKINQSVFTKLDVNPKTFEFAPSKRRVENIEAIIISIIILGLSFILWTFLSINLPFSWALGLLLASVIPIFIGLTLFMSWLYPETVNNISYTNTDTDNVNK</sequence>
<dbReference type="EMBL" id="ABJD02000101">
    <property type="protein sequence ID" value="EDU60463.1"/>
    <property type="molecule type" value="Genomic_DNA"/>
</dbReference>
<feature type="compositionally biased region" description="Basic residues" evidence="1">
    <location>
        <begin position="1"/>
        <end position="17"/>
    </location>
</feature>
<accession>A0AA86YM87</accession>
<proteinExistence type="predicted"/>
<reference evidence="4" key="1">
    <citation type="submission" date="2008-04" db="EMBL/GenBank/DDBJ databases">
        <title>Draft genome sequence of Providencia stuartii (ATCC 25827).</title>
        <authorList>
            <person name="Sudarsanam P."/>
            <person name="Ley R."/>
            <person name="Guruge J."/>
            <person name="Turnbaugh P.J."/>
            <person name="Mahowald M."/>
            <person name="Liep D."/>
            <person name="Gordon J."/>
        </authorList>
    </citation>
    <scope>NUCLEOTIDE SEQUENCE [LARGE SCALE GENOMIC DNA]</scope>
    <source>
        <strain evidence="4">ATCC 25827</strain>
    </source>
</reference>
<feature type="transmembrane region" description="Helical" evidence="2">
    <location>
        <begin position="71"/>
        <end position="92"/>
    </location>
</feature>
<evidence type="ECO:0000313" key="3">
    <source>
        <dbReference type="EMBL" id="EDU60463.1"/>
    </source>
</evidence>
<evidence type="ECO:0000256" key="1">
    <source>
        <dbReference type="SAM" id="MobiDB-lite"/>
    </source>
</evidence>
<protein>
    <submittedName>
        <fullName evidence="3">Uncharacterized protein</fullName>
    </submittedName>
</protein>
<reference evidence="3 4" key="3">
    <citation type="submission" date="2008-05" db="EMBL/GenBank/DDBJ databases">
        <authorList>
            <person name="Fulton L."/>
            <person name="Clifton S."/>
            <person name="Fulton B."/>
            <person name="Xu J."/>
            <person name="Minx P."/>
            <person name="Pepin K.H."/>
            <person name="Johnson M."/>
            <person name="Thiruvilangam P."/>
            <person name="Bhonagiri V."/>
            <person name="Nash W.E."/>
            <person name="Mardis E.R."/>
            <person name="Wilson R.K."/>
        </authorList>
    </citation>
    <scope>NUCLEOTIDE SEQUENCE [LARGE SCALE GENOMIC DNA]</scope>
    <source>
        <strain evidence="3 4">ATCC 25827</strain>
    </source>
</reference>
<feature type="transmembrane region" description="Helical" evidence="2">
    <location>
        <begin position="98"/>
        <end position="116"/>
    </location>
</feature>
<feature type="transmembrane region" description="Helical" evidence="2">
    <location>
        <begin position="278"/>
        <end position="302"/>
    </location>
</feature>
<keyword evidence="2" id="KW-1133">Transmembrane helix</keyword>
<dbReference type="AlphaFoldDB" id="A0AA86YM87"/>
<gene>
    <name evidence="3" type="ORF">PROSTU_03670</name>
</gene>
<reference evidence="4" key="2">
    <citation type="submission" date="2008-04" db="EMBL/GenBank/DDBJ databases">
        <title>Draft genome sequence of Providencia stuartii(ATCC 25827).</title>
        <authorList>
            <person name="Sudarsanam P."/>
            <person name="Ley R."/>
            <person name="Guruge J."/>
            <person name="Turnbaugh P.J."/>
            <person name="Mahowald M."/>
            <person name="Liep D."/>
            <person name="Gordon J."/>
        </authorList>
    </citation>
    <scope>NUCLEOTIDE SEQUENCE [LARGE SCALE GENOMIC DNA]</scope>
    <source>
        <strain evidence="4">ATCC 25827</strain>
    </source>
</reference>
<dbReference type="Proteomes" id="UP000004506">
    <property type="component" value="Unassembled WGS sequence"/>
</dbReference>
<name>A0AA86YM87_PROST</name>
<keyword evidence="2" id="KW-0812">Transmembrane</keyword>
<comment type="caution">
    <text evidence="3">The sequence shown here is derived from an EMBL/GenBank/DDBJ whole genome shotgun (WGS) entry which is preliminary data.</text>
</comment>
<evidence type="ECO:0000256" key="2">
    <source>
        <dbReference type="SAM" id="Phobius"/>
    </source>
</evidence>
<evidence type="ECO:0000313" key="4">
    <source>
        <dbReference type="Proteomes" id="UP000004506"/>
    </source>
</evidence>
<feature type="region of interest" description="Disordered" evidence="1">
    <location>
        <begin position="1"/>
        <end position="28"/>
    </location>
</feature>